<dbReference type="EMBL" id="UINC01113690">
    <property type="protein sequence ID" value="SVC83465.1"/>
    <property type="molecule type" value="Genomic_DNA"/>
</dbReference>
<dbReference type="Gene3D" id="3.50.50.60">
    <property type="entry name" value="FAD/NAD(P)-binding domain"/>
    <property type="match status" value="1"/>
</dbReference>
<dbReference type="PANTHER" id="PTHR11632">
    <property type="entry name" value="SUCCINATE DEHYDROGENASE 2 FLAVOPROTEIN SUBUNIT"/>
    <property type="match status" value="1"/>
</dbReference>
<dbReference type="SUPFAM" id="SSF56425">
    <property type="entry name" value="Succinate dehydrogenase/fumarate reductase flavoprotein, catalytic domain"/>
    <property type="match status" value="1"/>
</dbReference>
<keyword evidence="1" id="KW-0285">Flavoprotein</keyword>
<dbReference type="GO" id="GO:0009061">
    <property type="term" value="P:anaerobic respiration"/>
    <property type="evidence" value="ECO:0007669"/>
    <property type="project" value="TreeGrafter"/>
</dbReference>
<evidence type="ECO:0000256" key="1">
    <source>
        <dbReference type="ARBA" id="ARBA00022630"/>
    </source>
</evidence>
<feature type="non-terminal residue" evidence="4">
    <location>
        <position position="274"/>
    </location>
</feature>
<dbReference type="PANTHER" id="PTHR11632:SF51">
    <property type="entry name" value="SUCCINATE DEHYDROGENASE [UBIQUINONE] FLAVOPROTEIN SUBUNIT, MITOCHONDRIAL"/>
    <property type="match status" value="1"/>
</dbReference>
<dbReference type="GO" id="GO:0005886">
    <property type="term" value="C:plasma membrane"/>
    <property type="evidence" value="ECO:0007669"/>
    <property type="project" value="TreeGrafter"/>
</dbReference>
<name>A0A382QF22_9ZZZZ</name>
<evidence type="ECO:0000313" key="4">
    <source>
        <dbReference type="EMBL" id="SVC83465.1"/>
    </source>
</evidence>
<dbReference type="InterPro" id="IPR003953">
    <property type="entry name" value="FAD-dep_OxRdtase_2_FAD-bd"/>
</dbReference>
<dbReference type="GO" id="GO:0050660">
    <property type="term" value="F:flavin adenine dinucleotide binding"/>
    <property type="evidence" value="ECO:0007669"/>
    <property type="project" value="TreeGrafter"/>
</dbReference>
<reference evidence="4" key="1">
    <citation type="submission" date="2018-05" db="EMBL/GenBank/DDBJ databases">
        <authorList>
            <person name="Lanie J.A."/>
            <person name="Ng W.-L."/>
            <person name="Kazmierczak K.M."/>
            <person name="Andrzejewski T.M."/>
            <person name="Davidsen T.M."/>
            <person name="Wayne K.J."/>
            <person name="Tettelin H."/>
            <person name="Glass J.I."/>
            <person name="Rusch D."/>
            <person name="Podicherti R."/>
            <person name="Tsui H.-C.T."/>
            <person name="Winkler M.E."/>
        </authorList>
    </citation>
    <scope>NUCLEOTIDE SEQUENCE</scope>
</reference>
<dbReference type="PROSITE" id="PS00504">
    <property type="entry name" value="FRD_SDH_FAD_BINDING"/>
    <property type="match status" value="1"/>
</dbReference>
<evidence type="ECO:0000259" key="3">
    <source>
        <dbReference type="Pfam" id="PF00890"/>
    </source>
</evidence>
<gene>
    <name evidence="4" type="ORF">METZ01_LOCUS336319</name>
</gene>
<organism evidence="4">
    <name type="scientific">marine metagenome</name>
    <dbReference type="NCBI Taxonomy" id="408172"/>
    <lineage>
        <taxon>unclassified sequences</taxon>
        <taxon>metagenomes</taxon>
        <taxon>ecological metagenomes</taxon>
    </lineage>
</organism>
<accession>A0A382QF22</accession>
<dbReference type="Pfam" id="PF00890">
    <property type="entry name" value="FAD_binding_2"/>
    <property type="match status" value="1"/>
</dbReference>
<dbReference type="Gene3D" id="3.90.700.10">
    <property type="entry name" value="Succinate dehydrogenase/fumarate reductase flavoprotein, catalytic domain"/>
    <property type="match status" value="1"/>
</dbReference>
<dbReference type="InterPro" id="IPR027477">
    <property type="entry name" value="Succ_DH/fumarate_Rdtase_cat_sf"/>
</dbReference>
<feature type="non-terminal residue" evidence="4">
    <location>
        <position position="1"/>
    </location>
</feature>
<feature type="domain" description="FAD-dependent oxidoreductase 2 FAD-binding" evidence="3">
    <location>
        <begin position="5"/>
        <end position="268"/>
    </location>
</feature>
<keyword evidence="2" id="KW-0560">Oxidoreductase</keyword>
<dbReference type="InterPro" id="IPR036188">
    <property type="entry name" value="FAD/NAD-bd_sf"/>
</dbReference>
<dbReference type="SUPFAM" id="SSF51905">
    <property type="entry name" value="FAD/NAD(P)-binding domain"/>
    <property type="match status" value="1"/>
</dbReference>
<dbReference type="InterPro" id="IPR030664">
    <property type="entry name" value="SdhA/FrdA/AprA"/>
</dbReference>
<dbReference type="GO" id="GO:0000104">
    <property type="term" value="F:succinate dehydrogenase activity"/>
    <property type="evidence" value="ECO:0007669"/>
    <property type="project" value="TreeGrafter"/>
</dbReference>
<sequence length="274" mass="29726">VIQHDVVVVGAGLAGMRSALEMCKALDVGMLTKVYPSRSHSGAAQGGIAASLGNSEPDSWEEHMYDTVKGGDFLSDQDAVEMFVKAAPRIIYELEHMGCVFSRTPDGKIAQRSFGGHSKPRACFSADRTGHAILHALHEQLMKNAKSVKIYNEWYMHALIVDGDRCNGVVVSNIQTGEVEVIQAKAVIFCTGGYGRVFKITSNAFASTADGVMAAFDIGIPLEDLEFVQFHPSGLYRQGILFSEAARGEGAYLLNGKGERFMQEYAPSRMELAP</sequence>
<evidence type="ECO:0000256" key="2">
    <source>
        <dbReference type="ARBA" id="ARBA00023002"/>
    </source>
</evidence>
<dbReference type="AlphaFoldDB" id="A0A382QF22"/>
<proteinExistence type="predicted"/>
<protein>
    <recommendedName>
        <fullName evidence="3">FAD-dependent oxidoreductase 2 FAD-binding domain-containing protein</fullName>
    </recommendedName>
</protein>
<dbReference type="GO" id="GO:0009055">
    <property type="term" value="F:electron transfer activity"/>
    <property type="evidence" value="ECO:0007669"/>
    <property type="project" value="TreeGrafter"/>
</dbReference>
<dbReference type="InterPro" id="IPR003952">
    <property type="entry name" value="FRD_SDH_FAD_BS"/>
</dbReference>